<name>A0ACC0LNS1_RHOML</name>
<gene>
    <name evidence="1" type="ORF">RHMOL_Rhmol11G0052400</name>
</gene>
<evidence type="ECO:0000313" key="2">
    <source>
        <dbReference type="Proteomes" id="UP001062846"/>
    </source>
</evidence>
<reference evidence="1" key="1">
    <citation type="submission" date="2022-02" db="EMBL/GenBank/DDBJ databases">
        <title>Plant Genome Project.</title>
        <authorList>
            <person name="Zhang R.-G."/>
        </authorList>
    </citation>
    <scope>NUCLEOTIDE SEQUENCE</scope>
    <source>
        <strain evidence="1">AT1</strain>
    </source>
</reference>
<proteinExistence type="predicted"/>
<comment type="caution">
    <text evidence="1">The sequence shown here is derived from an EMBL/GenBank/DDBJ whole genome shotgun (WGS) entry which is preliminary data.</text>
</comment>
<dbReference type="EMBL" id="CM046398">
    <property type="protein sequence ID" value="KAI8530366.1"/>
    <property type="molecule type" value="Genomic_DNA"/>
</dbReference>
<protein>
    <submittedName>
        <fullName evidence="1">Uncharacterized protein</fullName>
    </submittedName>
</protein>
<sequence>MENGKCTKRYPRDFIETTIMDENGYPIYRRRNDGKVYIVRGHEVDNRDVVPYNPHLSKMFDCHINVEVFARMRCVKYIHKYIYKGYDQTTMVLGSANEIKQYLDGRYIGPPEVAWHIFGHHMYNSSGYPTRSPFTWNASH</sequence>
<keyword evidence="2" id="KW-1185">Reference proteome</keyword>
<organism evidence="1 2">
    <name type="scientific">Rhododendron molle</name>
    <name type="common">Chinese azalea</name>
    <name type="synonym">Azalea mollis</name>
    <dbReference type="NCBI Taxonomy" id="49168"/>
    <lineage>
        <taxon>Eukaryota</taxon>
        <taxon>Viridiplantae</taxon>
        <taxon>Streptophyta</taxon>
        <taxon>Embryophyta</taxon>
        <taxon>Tracheophyta</taxon>
        <taxon>Spermatophyta</taxon>
        <taxon>Magnoliopsida</taxon>
        <taxon>eudicotyledons</taxon>
        <taxon>Gunneridae</taxon>
        <taxon>Pentapetalae</taxon>
        <taxon>asterids</taxon>
        <taxon>Ericales</taxon>
        <taxon>Ericaceae</taxon>
        <taxon>Ericoideae</taxon>
        <taxon>Rhodoreae</taxon>
        <taxon>Rhododendron</taxon>
    </lineage>
</organism>
<evidence type="ECO:0000313" key="1">
    <source>
        <dbReference type="EMBL" id="KAI8530366.1"/>
    </source>
</evidence>
<dbReference type="Proteomes" id="UP001062846">
    <property type="component" value="Chromosome 11"/>
</dbReference>
<accession>A0ACC0LNS1</accession>